<dbReference type="PANTHER" id="PTHR48207:SF3">
    <property type="entry name" value="SUCCINATE--HYDROXYMETHYLGLUTARATE COA-TRANSFERASE"/>
    <property type="match status" value="1"/>
</dbReference>
<dbReference type="PANTHER" id="PTHR48207">
    <property type="entry name" value="SUCCINATE--HYDROXYMETHYLGLUTARATE COA-TRANSFERASE"/>
    <property type="match status" value="1"/>
</dbReference>
<dbReference type="InterPro" id="IPR050483">
    <property type="entry name" value="CoA-transferase_III_domain"/>
</dbReference>
<dbReference type="SUPFAM" id="SSF89796">
    <property type="entry name" value="CoA-transferase family III (CaiB/BaiF)"/>
    <property type="match status" value="1"/>
</dbReference>
<gene>
    <name evidence="2" type="ORF">METZ01_LOCUS54458</name>
</gene>
<name>A0A381SDN9_9ZZZZ</name>
<sequence length="388" mass="41588">VLDLGSGISAPWCAKILADYGAEVIKVEAPGSGDAARRMGPFAGDDPDSEKSLTYLYLNTNKKGVTLDISSVSGRRLFHRLLANADVLLENNPPNQAESLGLDYASLAEINPGLVLTSITPFGQTGPYRDYQATDIVTYALSGLMYHSGDSDQPPLRNVLDQSFYVAGTNAAAATLVALFARLTSREGQHVDVAATECLGAHLVQPLPYYNYMGAVKGRRPVRGAGFEELMPARDGYVAPSVQGSQPWATIASLIGVEELQDEKFATGAGRVAHGEELKELLIKGLAQWDRMPLFMASGEQRLVFGMAQDAGDLADCPHLEARDFFVEVDHPVAGPARYPGMAVRVPGETITASQPAPLLGQHNAEIFGEELGYSTKDIISLRQQGVI</sequence>
<organism evidence="2">
    <name type="scientific">marine metagenome</name>
    <dbReference type="NCBI Taxonomy" id="408172"/>
    <lineage>
        <taxon>unclassified sequences</taxon>
        <taxon>metagenomes</taxon>
        <taxon>ecological metagenomes</taxon>
    </lineage>
</organism>
<dbReference type="AlphaFoldDB" id="A0A381SDN9"/>
<dbReference type="InterPro" id="IPR044855">
    <property type="entry name" value="CoA-Trfase_III_dom3_sf"/>
</dbReference>
<evidence type="ECO:0008006" key="3">
    <source>
        <dbReference type="Google" id="ProtNLM"/>
    </source>
</evidence>
<dbReference type="InterPro" id="IPR023606">
    <property type="entry name" value="CoA-Trfase_III_dom_1_sf"/>
</dbReference>
<proteinExistence type="predicted"/>
<protein>
    <recommendedName>
        <fullName evidence="3">CoA transferase</fullName>
    </recommendedName>
</protein>
<keyword evidence="1" id="KW-0808">Transferase</keyword>
<dbReference type="EMBL" id="UINC01002920">
    <property type="protein sequence ID" value="SVA01604.1"/>
    <property type="molecule type" value="Genomic_DNA"/>
</dbReference>
<evidence type="ECO:0000256" key="1">
    <source>
        <dbReference type="ARBA" id="ARBA00022679"/>
    </source>
</evidence>
<accession>A0A381SDN9</accession>
<dbReference type="Pfam" id="PF02515">
    <property type="entry name" value="CoA_transf_3"/>
    <property type="match status" value="1"/>
</dbReference>
<dbReference type="GO" id="GO:0008410">
    <property type="term" value="F:CoA-transferase activity"/>
    <property type="evidence" value="ECO:0007669"/>
    <property type="project" value="TreeGrafter"/>
</dbReference>
<reference evidence="2" key="1">
    <citation type="submission" date="2018-05" db="EMBL/GenBank/DDBJ databases">
        <authorList>
            <person name="Lanie J.A."/>
            <person name="Ng W.-L."/>
            <person name="Kazmierczak K.M."/>
            <person name="Andrzejewski T.M."/>
            <person name="Davidsen T.M."/>
            <person name="Wayne K.J."/>
            <person name="Tettelin H."/>
            <person name="Glass J.I."/>
            <person name="Rusch D."/>
            <person name="Podicherti R."/>
            <person name="Tsui H.-C.T."/>
            <person name="Winkler M.E."/>
        </authorList>
    </citation>
    <scope>NUCLEOTIDE SEQUENCE</scope>
</reference>
<dbReference type="Gene3D" id="3.30.1540.10">
    <property type="entry name" value="formyl-coa transferase, domain 3"/>
    <property type="match status" value="1"/>
</dbReference>
<dbReference type="Gene3D" id="3.40.50.10540">
    <property type="entry name" value="Crotonobetainyl-coa:carnitine coa-transferase, domain 1"/>
    <property type="match status" value="1"/>
</dbReference>
<evidence type="ECO:0000313" key="2">
    <source>
        <dbReference type="EMBL" id="SVA01604.1"/>
    </source>
</evidence>
<dbReference type="InterPro" id="IPR003673">
    <property type="entry name" value="CoA-Trfase_fam_III"/>
</dbReference>
<feature type="non-terminal residue" evidence="2">
    <location>
        <position position="1"/>
    </location>
</feature>